<protein>
    <submittedName>
        <fullName evidence="3">Protein rep</fullName>
    </submittedName>
</protein>
<evidence type="ECO:0000256" key="2">
    <source>
        <dbReference type="ARBA" id="ARBA00022705"/>
    </source>
</evidence>
<keyword evidence="4" id="KW-1185">Reference proteome</keyword>
<proteinExistence type="inferred from homology"/>
<organism evidence="3 4">
    <name type="scientific">Pseudanabaena cinerea FACHB-1277</name>
    <dbReference type="NCBI Taxonomy" id="2949581"/>
    <lineage>
        <taxon>Bacteria</taxon>
        <taxon>Bacillati</taxon>
        <taxon>Cyanobacteriota</taxon>
        <taxon>Cyanophyceae</taxon>
        <taxon>Pseudanabaenales</taxon>
        <taxon>Pseudanabaenaceae</taxon>
        <taxon>Pseudanabaena</taxon>
        <taxon>Pseudanabaena cinerea</taxon>
    </lineage>
</organism>
<comment type="caution">
    <text evidence="3">The sequence shown here is derived from an EMBL/GenBank/DDBJ whole genome shotgun (WGS) entry which is preliminary data.</text>
</comment>
<dbReference type="GO" id="GO:0003677">
    <property type="term" value="F:DNA binding"/>
    <property type="evidence" value="ECO:0007669"/>
    <property type="project" value="InterPro"/>
</dbReference>
<accession>A0A926UXQ7</accession>
<dbReference type="InterPro" id="IPR000989">
    <property type="entry name" value="Rep"/>
</dbReference>
<dbReference type="Proteomes" id="UP000631421">
    <property type="component" value="Unassembled WGS sequence"/>
</dbReference>
<name>A0A926UXQ7_9CYAN</name>
<dbReference type="GO" id="GO:0006260">
    <property type="term" value="P:DNA replication"/>
    <property type="evidence" value="ECO:0007669"/>
    <property type="project" value="UniProtKB-KW"/>
</dbReference>
<sequence>MGKRKALLSLKLQSFSDRDKVWEKHKVNGELVATHYADSQFADYSRRIALCGESLDFELVNDQLKLKNTWFCRVRHCPICQWRRSLKWKAKAYAMMPKLVEDFPKARWLFVTLTVKNCAIADLRETITWMHEGFKRMSKLKAFPATGWIKATEVTMGQDGLAHPHFHCLLMVSPSYFSGAYYLSKERWGSMWQQSLRADYAPIIDIRAVQKGDDLAELIPEILKYQTKESDLTADREWLLELTQQLHKTRAIAIGGVLRDYMRELANEPEDLTDEVTGEQGEENVLTFSWHGDEKHYILEY</sequence>
<keyword evidence="2" id="KW-0235">DNA replication</keyword>
<evidence type="ECO:0000313" key="3">
    <source>
        <dbReference type="EMBL" id="MBD2152716.1"/>
    </source>
</evidence>
<dbReference type="EMBL" id="JACJPY010000137">
    <property type="protein sequence ID" value="MBD2152716.1"/>
    <property type="molecule type" value="Genomic_DNA"/>
</dbReference>
<evidence type="ECO:0000313" key="4">
    <source>
        <dbReference type="Proteomes" id="UP000631421"/>
    </source>
</evidence>
<dbReference type="Pfam" id="PF01446">
    <property type="entry name" value="Rep_1"/>
    <property type="match status" value="1"/>
</dbReference>
<gene>
    <name evidence="3" type="ORF">H6F44_21710</name>
</gene>
<dbReference type="AlphaFoldDB" id="A0A926UXQ7"/>
<reference evidence="3" key="1">
    <citation type="journal article" date="2015" name="ISME J.">
        <title>Draft Genome Sequence of Streptomyces incarnatus NRRL8089, which Produces the Nucleoside Antibiotic Sinefungin.</title>
        <authorList>
            <person name="Oshima K."/>
            <person name="Hattori M."/>
            <person name="Shimizu H."/>
            <person name="Fukuda K."/>
            <person name="Nemoto M."/>
            <person name="Inagaki K."/>
            <person name="Tamura T."/>
        </authorList>
    </citation>
    <scope>NUCLEOTIDE SEQUENCE</scope>
    <source>
        <strain evidence="3">FACHB-1277</strain>
    </source>
</reference>
<reference evidence="3" key="2">
    <citation type="submission" date="2020-08" db="EMBL/GenBank/DDBJ databases">
        <authorList>
            <person name="Chen M."/>
            <person name="Teng W."/>
            <person name="Zhao L."/>
            <person name="Hu C."/>
            <person name="Zhou Y."/>
            <person name="Han B."/>
            <person name="Song L."/>
            <person name="Shu W."/>
        </authorList>
    </citation>
    <scope>NUCLEOTIDE SEQUENCE</scope>
    <source>
        <strain evidence="3">FACHB-1277</strain>
    </source>
</reference>
<comment type="similarity">
    <text evidence="1">Belongs to the Gram-positive plasmids replication protein type 1 family.</text>
</comment>
<evidence type="ECO:0000256" key="1">
    <source>
        <dbReference type="ARBA" id="ARBA00008909"/>
    </source>
</evidence>